<dbReference type="RefSeq" id="WP_053937661.1">
    <property type="nucleotide sequence ID" value="NZ_LAQT01000007.1"/>
</dbReference>
<dbReference type="PANTHER" id="PTHR43280:SF10">
    <property type="entry name" value="REGULATORY PROTEIN POCR"/>
    <property type="match status" value="1"/>
</dbReference>
<dbReference type="OrthoDB" id="3631840at2"/>
<organism evidence="6 7">
    <name type="scientific">Amantichitinum ursilacus</name>
    <dbReference type="NCBI Taxonomy" id="857265"/>
    <lineage>
        <taxon>Bacteria</taxon>
        <taxon>Pseudomonadati</taxon>
        <taxon>Pseudomonadota</taxon>
        <taxon>Betaproteobacteria</taxon>
        <taxon>Neisseriales</taxon>
        <taxon>Chitinibacteraceae</taxon>
        <taxon>Amantichitinum</taxon>
    </lineage>
</organism>
<dbReference type="Gene3D" id="2.60.120.10">
    <property type="entry name" value="Jelly Rolls"/>
    <property type="match status" value="1"/>
</dbReference>
<evidence type="ECO:0000256" key="2">
    <source>
        <dbReference type="ARBA" id="ARBA00023125"/>
    </source>
</evidence>
<name>A0A0N0XLM2_9NEIS</name>
<evidence type="ECO:0000256" key="3">
    <source>
        <dbReference type="ARBA" id="ARBA00023159"/>
    </source>
</evidence>
<keyword evidence="1" id="KW-0805">Transcription regulation</keyword>
<dbReference type="Pfam" id="PF02311">
    <property type="entry name" value="AraC_binding"/>
    <property type="match status" value="1"/>
</dbReference>
<dbReference type="AlphaFoldDB" id="A0A0N0XLM2"/>
<dbReference type="InterPro" id="IPR014710">
    <property type="entry name" value="RmlC-like_jellyroll"/>
</dbReference>
<dbReference type="PROSITE" id="PS01124">
    <property type="entry name" value="HTH_ARAC_FAMILY_2"/>
    <property type="match status" value="1"/>
</dbReference>
<dbReference type="InterPro" id="IPR009057">
    <property type="entry name" value="Homeodomain-like_sf"/>
</dbReference>
<dbReference type="PROSITE" id="PS00041">
    <property type="entry name" value="HTH_ARAC_FAMILY_1"/>
    <property type="match status" value="1"/>
</dbReference>
<dbReference type="STRING" id="857265.WG78_10100"/>
<proteinExistence type="predicted"/>
<dbReference type="SMART" id="SM00342">
    <property type="entry name" value="HTH_ARAC"/>
    <property type="match status" value="1"/>
</dbReference>
<dbReference type="EMBL" id="LAQT01000007">
    <property type="protein sequence ID" value="KPC53431.1"/>
    <property type="molecule type" value="Genomic_DNA"/>
</dbReference>
<evidence type="ECO:0000313" key="6">
    <source>
        <dbReference type="EMBL" id="KPC53431.1"/>
    </source>
</evidence>
<dbReference type="Gene3D" id="1.10.10.60">
    <property type="entry name" value="Homeodomain-like"/>
    <property type="match status" value="2"/>
</dbReference>
<evidence type="ECO:0000256" key="1">
    <source>
        <dbReference type="ARBA" id="ARBA00023015"/>
    </source>
</evidence>
<sequence length="270" mass="30180">MLHFDPTLGVQAHNGGLFVAASAHWRHPERKLASYELVFVKEGVLYLTEAGEEFEVRPGEALLLWPGRLHRGHRPASRDLKFYWVHFTLDAPAADVGLHARQHASVARPDHLTALFRRLLDDQELFGARSATLSLLLMLMLCELARSGVSARAPDSRPAALAGKAEVVIQTKFQDAISASSIATELRCNPDYLGRVFRAEYGKTVTDAINERRIRHACALLAETRSGIDDIARQCGFADTAYFRRMFKRLQGMTPGGFRMLHTRTHINHG</sequence>
<keyword evidence="7" id="KW-1185">Reference proteome</keyword>
<dbReference type="Proteomes" id="UP000037939">
    <property type="component" value="Unassembled WGS sequence"/>
</dbReference>
<comment type="caution">
    <text evidence="6">The sequence shown here is derived from an EMBL/GenBank/DDBJ whole genome shotgun (WGS) entry which is preliminary data.</text>
</comment>
<feature type="domain" description="HTH araC/xylS-type" evidence="5">
    <location>
        <begin position="163"/>
        <end position="261"/>
    </location>
</feature>
<dbReference type="InterPro" id="IPR003313">
    <property type="entry name" value="AraC-bd"/>
</dbReference>
<keyword evidence="2" id="KW-0238">DNA-binding</keyword>
<dbReference type="InterPro" id="IPR018060">
    <property type="entry name" value="HTH_AraC"/>
</dbReference>
<dbReference type="InterPro" id="IPR037923">
    <property type="entry name" value="HTH-like"/>
</dbReference>
<dbReference type="SUPFAM" id="SSF51215">
    <property type="entry name" value="Regulatory protein AraC"/>
    <property type="match status" value="1"/>
</dbReference>
<dbReference type="PATRIC" id="fig|857265.3.peg.2075"/>
<evidence type="ECO:0000313" key="7">
    <source>
        <dbReference type="Proteomes" id="UP000037939"/>
    </source>
</evidence>
<dbReference type="GO" id="GO:0043565">
    <property type="term" value="F:sequence-specific DNA binding"/>
    <property type="evidence" value="ECO:0007669"/>
    <property type="project" value="InterPro"/>
</dbReference>
<dbReference type="InterPro" id="IPR018062">
    <property type="entry name" value="HTH_AraC-typ_CS"/>
</dbReference>
<evidence type="ECO:0000259" key="5">
    <source>
        <dbReference type="PROSITE" id="PS01124"/>
    </source>
</evidence>
<dbReference type="GO" id="GO:0003700">
    <property type="term" value="F:DNA-binding transcription factor activity"/>
    <property type="evidence" value="ECO:0007669"/>
    <property type="project" value="InterPro"/>
</dbReference>
<accession>A0A0N0XLM2</accession>
<evidence type="ECO:0000256" key="4">
    <source>
        <dbReference type="ARBA" id="ARBA00023163"/>
    </source>
</evidence>
<dbReference type="PANTHER" id="PTHR43280">
    <property type="entry name" value="ARAC-FAMILY TRANSCRIPTIONAL REGULATOR"/>
    <property type="match status" value="1"/>
</dbReference>
<gene>
    <name evidence="6" type="primary">araC_2</name>
    <name evidence="6" type="ORF">WG78_10100</name>
</gene>
<keyword evidence="4" id="KW-0804">Transcription</keyword>
<protein>
    <submittedName>
        <fullName evidence="6">Arabinose operon regulatory protein</fullName>
    </submittedName>
</protein>
<dbReference type="Pfam" id="PF12833">
    <property type="entry name" value="HTH_18"/>
    <property type="match status" value="1"/>
</dbReference>
<dbReference type="CDD" id="cd02208">
    <property type="entry name" value="cupin_RmlC-like"/>
    <property type="match status" value="1"/>
</dbReference>
<dbReference type="InterPro" id="IPR020449">
    <property type="entry name" value="Tscrpt_reg_AraC-type_HTH"/>
</dbReference>
<dbReference type="SUPFAM" id="SSF46689">
    <property type="entry name" value="Homeodomain-like"/>
    <property type="match status" value="1"/>
</dbReference>
<dbReference type="PRINTS" id="PR00032">
    <property type="entry name" value="HTHARAC"/>
</dbReference>
<keyword evidence="3" id="KW-0010">Activator</keyword>
<reference evidence="6 7" key="1">
    <citation type="submission" date="2015-07" db="EMBL/GenBank/DDBJ databases">
        <title>Draft genome sequence of the Amantichitinum ursilacus IGB-41, a new chitin-degrading bacterium.</title>
        <authorList>
            <person name="Kirstahler P."/>
            <person name="Guenther M."/>
            <person name="Grumaz C."/>
            <person name="Rupp S."/>
            <person name="Zibek S."/>
            <person name="Sohn K."/>
        </authorList>
    </citation>
    <scope>NUCLEOTIDE SEQUENCE [LARGE SCALE GENOMIC DNA]</scope>
    <source>
        <strain evidence="6 7">IGB-41</strain>
    </source>
</reference>